<sequence>MRSSITYGLNATRTSHIPMTSRFQKRVSFQPPRKNRVGRGEPRPPSSNAVSVISENDTEIKRVIGTAKQIRAKGFEEILVEVKELSERRIKALRSEE</sequence>
<keyword evidence="4" id="KW-1185">Reference proteome</keyword>
<evidence type="ECO:0000313" key="2">
    <source>
        <dbReference type="EMBL" id="KFD45045.1"/>
    </source>
</evidence>
<evidence type="ECO:0000256" key="1">
    <source>
        <dbReference type="SAM" id="MobiDB-lite"/>
    </source>
</evidence>
<name>A0A085NJS1_9BILA</name>
<feature type="region of interest" description="Disordered" evidence="1">
    <location>
        <begin position="28"/>
        <end position="50"/>
    </location>
</feature>
<reference evidence="3 4" key="1">
    <citation type="journal article" date="2014" name="Nat. Genet.">
        <title>Genome and transcriptome of the porcine whipworm Trichuris suis.</title>
        <authorList>
            <person name="Jex A.R."/>
            <person name="Nejsum P."/>
            <person name="Schwarz E.M."/>
            <person name="Hu L."/>
            <person name="Young N.D."/>
            <person name="Hall R.S."/>
            <person name="Korhonen P.K."/>
            <person name="Liao S."/>
            <person name="Thamsborg S."/>
            <person name="Xia J."/>
            <person name="Xu P."/>
            <person name="Wang S."/>
            <person name="Scheerlinck J.P."/>
            <person name="Hofmann A."/>
            <person name="Sternberg P.W."/>
            <person name="Wang J."/>
            <person name="Gasser R.B."/>
        </authorList>
    </citation>
    <scope>NUCLEOTIDE SEQUENCE [LARGE SCALE GENOMIC DNA]</scope>
    <source>
        <strain evidence="3">DCEP-RM93F</strain>
        <strain evidence="2">DCEP-RM93M</strain>
    </source>
</reference>
<dbReference type="AlphaFoldDB" id="A0A085NJS1"/>
<dbReference type="Proteomes" id="UP000030764">
    <property type="component" value="Unassembled WGS sequence"/>
</dbReference>
<organism evidence="3">
    <name type="scientific">Trichuris suis</name>
    <name type="common">pig whipworm</name>
    <dbReference type="NCBI Taxonomy" id="68888"/>
    <lineage>
        <taxon>Eukaryota</taxon>
        <taxon>Metazoa</taxon>
        <taxon>Ecdysozoa</taxon>
        <taxon>Nematoda</taxon>
        <taxon>Enoplea</taxon>
        <taxon>Dorylaimia</taxon>
        <taxon>Trichinellida</taxon>
        <taxon>Trichuridae</taxon>
        <taxon>Trichuris</taxon>
    </lineage>
</organism>
<evidence type="ECO:0000313" key="4">
    <source>
        <dbReference type="Proteomes" id="UP000030764"/>
    </source>
</evidence>
<accession>A0A085NJS1</accession>
<proteinExistence type="predicted"/>
<dbReference type="EMBL" id="KL367493">
    <property type="protein sequence ID" value="KFD69717.1"/>
    <property type="molecule type" value="Genomic_DNA"/>
</dbReference>
<gene>
    <name evidence="2" type="ORF">M513_14078</name>
    <name evidence="3" type="ORF">M514_14078</name>
</gene>
<protein>
    <submittedName>
        <fullName evidence="3">Uncharacterized protein</fullName>
    </submittedName>
</protein>
<evidence type="ECO:0000313" key="3">
    <source>
        <dbReference type="EMBL" id="KFD69717.1"/>
    </source>
</evidence>
<dbReference type="Proteomes" id="UP000030758">
    <property type="component" value="Unassembled WGS sequence"/>
</dbReference>
<dbReference type="EMBL" id="KL363845">
    <property type="protein sequence ID" value="KFD45045.1"/>
    <property type="molecule type" value="Genomic_DNA"/>
</dbReference>